<dbReference type="EMBL" id="JABAHZ010000013">
    <property type="protein sequence ID" value="NLR82894.1"/>
    <property type="molecule type" value="Genomic_DNA"/>
</dbReference>
<dbReference type="SUPFAM" id="SSF48452">
    <property type="entry name" value="TPR-like"/>
    <property type="match status" value="1"/>
</dbReference>
<dbReference type="InterPro" id="IPR036890">
    <property type="entry name" value="HATPase_C_sf"/>
</dbReference>
<evidence type="ECO:0000256" key="1">
    <source>
        <dbReference type="SAM" id="Phobius"/>
    </source>
</evidence>
<dbReference type="SUPFAM" id="SSF55874">
    <property type="entry name" value="ATPase domain of HSP90 chaperone/DNA topoisomerase II/histidine kinase"/>
    <property type="match status" value="1"/>
</dbReference>
<feature type="chain" id="PRO_5032778890" evidence="2">
    <location>
        <begin position="31"/>
        <end position="637"/>
    </location>
</feature>
<dbReference type="Gene3D" id="1.25.40.10">
    <property type="entry name" value="Tetratricopeptide repeat domain"/>
    <property type="match status" value="1"/>
</dbReference>
<keyword evidence="3" id="KW-0808">Transferase</keyword>
<evidence type="ECO:0000256" key="2">
    <source>
        <dbReference type="SAM" id="SignalP"/>
    </source>
</evidence>
<proteinExistence type="predicted"/>
<evidence type="ECO:0000313" key="4">
    <source>
        <dbReference type="Proteomes" id="UP000552864"/>
    </source>
</evidence>
<dbReference type="AlphaFoldDB" id="A0A847SRA8"/>
<comment type="caution">
    <text evidence="3">The sequence shown here is derived from an EMBL/GenBank/DDBJ whole genome shotgun (WGS) entry which is preliminary data.</text>
</comment>
<gene>
    <name evidence="3" type="ORF">HGH91_30040</name>
</gene>
<dbReference type="GO" id="GO:0016301">
    <property type="term" value="F:kinase activity"/>
    <property type="evidence" value="ECO:0007669"/>
    <property type="project" value="UniProtKB-KW"/>
</dbReference>
<keyword evidence="1" id="KW-0812">Transmembrane</keyword>
<sequence length="637" mass="72843">MISIRTRFRNLAFAMGIAMLWLGQVNHAVAQDPQLPVLLQELHEQRDSAAYVNTLGKIGTLYMMINIDSSFRYAIRELEIAEHLQYPHGIADAFDVISYRYALKTDFSIAAIYAYRALQLHKSLSDSVRICNTLNNLYIYYLNMGRKDDAGNYFYEAFQMASRLPDAQDSLYSMLLVNYVMRFYQDSTRRDSLQWALRKAKQLAGKYPQSRFSLYIDAFAADSLVRQGRGREGEAVINKLATAALHRGLPYVAMEIYSHLEDYPAMGYPINMTYYRELSYDLARKAGCAELNLPALAGLFKQYRAAGDKRKIAYYSQEVMRLSAARTDVQSREGINYIDYFVKQEALRQQADRNQQLQTALEEVTMRRRSTQVVIAGVFTIVLLLMVLLYFRYQEYRLAGKQEEMMVKSYASISLKHVALRANDEFKNKLITILANDFRTPLYYISEVATRLREPGVDPATMVALIRKIAAVSGDTLAVFDNILKWIRLQLSGFTYQPVDCHAYDLLLTTLHQVEGTAAEKKLEIVNQLPANCMVKADPEMLRMVFLHILQLSVHYSQPDRSLVITTWTIAPVIYIRFMVDTGIGATDVITSLSNWQDNTHALNYAITRDFLEKMNGGMEVTDSEDSYVVITVSLRV</sequence>
<keyword evidence="2" id="KW-0732">Signal</keyword>
<dbReference type="RefSeq" id="WP_168742932.1">
    <property type="nucleotide sequence ID" value="NZ_JABAHZ010000013.1"/>
</dbReference>
<keyword evidence="3" id="KW-0418">Kinase</keyword>
<organism evidence="3 4">
    <name type="scientific">Chitinophaga eiseniae</name>
    <dbReference type="NCBI Taxonomy" id="634771"/>
    <lineage>
        <taxon>Bacteria</taxon>
        <taxon>Pseudomonadati</taxon>
        <taxon>Bacteroidota</taxon>
        <taxon>Chitinophagia</taxon>
        <taxon>Chitinophagales</taxon>
        <taxon>Chitinophagaceae</taxon>
        <taxon>Chitinophaga</taxon>
    </lineage>
</organism>
<dbReference type="Proteomes" id="UP000552864">
    <property type="component" value="Unassembled WGS sequence"/>
</dbReference>
<dbReference type="Gene3D" id="3.30.565.10">
    <property type="entry name" value="Histidine kinase-like ATPase, C-terminal domain"/>
    <property type="match status" value="1"/>
</dbReference>
<feature type="signal peptide" evidence="2">
    <location>
        <begin position="1"/>
        <end position="30"/>
    </location>
</feature>
<keyword evidence="4" id="KW-1185">Reference proteome</keyword>
<reference evidence="3 4" key="1">
    <citation type="submission" date="2020-04" db="EMBL/GenBank/DDBJ databases">
        <authorList>
            <person name="Yin C."/>
        </authorList>
    </citation>
    <scope>NUCLEOTIDE SEQUENCE [LARGE SCALE GENOMIC DNA]</scope>
    <source>
        <strain evidence="3 4">Ak56</strain>
    </source>
</reference>
<name>A0A847SRA8_9BACT</name>
<accession>A0A847SRA8</accession>
<feature type="transmembrane region" description="Helical" evidence="1">
    <location>
        <begin position="373"/>
        <end position="391"/>
    </location>
</feature>
<protein>
    <submittedName>
        <fullName evidence="3">HAMP domain-containing histidine kinase</fullName>
    </submittedName>
</protein>
<keyword evidence="1" id="KW-1133">Transmembrane helix</keyword>
<dbReference type="InterPro" id="IPR011990">
    <property type="entry name" value="TPR-like_helical_dom_sf"/>
</dbReference>
<evidence type="ECO:0000313" key="3">
    <source>
        <dbReference type="EMBL" id="NLR82894.1"/>
    </source>
</evidence>
<keyword evidence="1" id="KW-0472">Membrane</keyword>